<dbReference type="PROSITE" id="PS51977">
    <property type="entry name" value="WGR"/>
    <property type="match status" value="1"/>
</dbReference>
<dbReference type="EMBL" id="LACB01000110">
    <property type="protein sequence ID" value="KAJ9488652.1"/>
    <property type="molecule type" value="Genomic_DNA"/>
</dbReference>
<organism evidence="9 10">
    <name type="scientific">Penicillium thymicola</name>
    <dbReference type="NCBI Taxonomy" id="293382"/>
    <lineage>
        <taxon>Eukaryota</taxon>
        <taxon>Fungi</taxon>
        <taxon>Dikarya</taxon>
        <taxon>Ascomycota</taxon>
        <taxon>Pezizomycotina</taxon>
        <taxon>Eurotiomycetes</taxon>
        <taxon>Eurotiomycetidae</taxon>
        <taxon>Eurotiales</taxon>
        <taxon>Aspergillaceae</taxon>
        <taxon>Penicillium</taxon>
    </lineage>
</organism>
<evidence type="ECO:0000259" key="8">
    <source>
        <dbReference type="PROSITE" id="PS51977"/>
    </source>
</evidence>
<accession>A0AAI9X9F5</accession>
<evidence type="ECO:0000256" key="6">
    <source>
        <dbReference type="SAM" id="MobiDB-lite"/>
    </source>
</evidence>
<evidence type="ECO:0000256" key="3">
    <source>
        <dbReference type="ARBA" id="ARBA00023027"/>
    </source>
</evidence>
<sequence length="576" mass="65147">MTSNKPVDKPVDKLADNLKDLVICASGTIPGYQHVNRARELESCEIVDIDWLIKKIKKHIPEDEQIKIFKREKDEDVRPKGGKRQRDPSENEGNTSKRTKDEERINLKRLIDLVDDKYPTSDGTVSVYQDDAGLIWDATLVKLDVKKQVKVLRIQLVRHDKSQMFHTWDLQYQFRSSEKSDIKAILGTLNSAKSTFAEKFKSFSGLAWEDRHALPPSKGWLFLEMHHREAPIITSEIGPLPVGVENVLKLIFTSGSLNKYVRCLNRLGRRVFLGAKVEKKKLLVGIAVLGKLMELTNPQLALGGHSKAKKRLCEIYERLILTNETLSGTNDIVRQELESLDLLLKLRDASEILRKSSQSSSLAMGQISQVLGFARMTPVEVISTEFKMLREYIEKSSSPDHPFQFKDIMGIFRLERPGEAERFTRWEKENLNSVGDRRLLWHGSVSSNFAGILSQGLRGDGIVSANGKQFVRGVFFADISTKSAGYCQEKGEALMLLCEVELGKLSAFSDQFIGRTVHRKWRDAGYIHPSFKGTKVPDVHAGTKASASLVGLYHSEYVAKSPAQIRQRYLFHVNIV</sequence>
<dbReference type="PROSITE" id="PS51059">
    <property type="entry name" value="PARP_CATALYTIC"/>
    <property type="match status" value="1"/>
</dbReference>
<proteinExistence type="predicted"/>
<comment type="catalytic activity">
    <reaction evidence="4">
        <text>NAD(+) + (ADP-D-ribosyl)n-acceptor = nicotinamide + (ADP-D-ribosyl)n+1-acceptor + H(+).</text>
        <dbReference type="EC" id="2.4.2.30"/>
    </reaction>
</comment>
<dbReference type="SUPFAM" id="SSF56399">
    <property type="entry name" value="ADP-ribosylation"/>
    <property type="match status" value="1"/>
</dbReference>
<evidence type="ECO:0000256" key="5">
    <source>
        <dbReference type="RuleBase" id="RU362114"/>
    </source>
</evidence>
<comment type="caution">
    <text evidence="9">The sequence shown here is derived from an EMBL/GenBank/DDBJ whole genome shotgun (WGS) entry which is preliminary data.</text>
</comment>
<gene>
    <name evidence="9" type="ORF">VN97_g4623</name>
</gene>
<dbReference type="PANTHER" id="PTHR10459">
    <property type="entry name" value="DNA LIGASE"/>
    <property type="match status" value="1"/>
</dbReference>
<evidence type="ECO:0000256" key="1">
    <source>
        <dbReference type="ARBA" id="ARBA00022676"/>
    </source>
</evidence>
<reference evidence="9" key="2">
    <citation type="journal article" date="2016" name="Fungal Biol.">
        <title>Ochratoxin A production by Penicillium thymicola.</title>
        <authorList>
            <person name="Nguyen H.D.T."/>
            <person name="McMullin D.R."/>
            <person name="Ponomareva E."/>
            <person name="Riley R."/>
            <person name="Pomraning K.R."/>
            <person name="Baker S.E."/>
            <person name="Seifert K.A."/>
        </authorList>
    </citation>
    <scope>NUCLEOTIDE SEQUENCE</scope>
    <source>
        <strain evidence="9">DAOM 180753</strain>
    </source>
</reference>
<dbReference type="InterPro" id="IPR008893">
    <property type="entry name" value="WGR_domain"/>
</dbReference>
<keyword evidence="10" id="KW-1185">Reference proteome</keyword>
<dbReference type="Gene3D" id="3.90.228.10">
    <property type="match status" value="1"/>
</dbReference>
<keyword evidence="2 5" id="KW-0808">Transferase</keyword>
<reference evidence="9" key="1">
    <citation type="submission" date="2015-06" db="EMBL/GenBank/DDBJ databases">
        <authorList>
            <person name="Nguyen H."/>
        </authorList>
    </citation>
    <scope>NUCLEOTIDE SEQUENCE</scope>
    <source>
        <strain evidence="9">DAOM 180753</strain>
    </source>
</reference>
<keyword evidence="3 5" id="KW-0520">NAD</keyword>
<dbReference type="GO" id="GO:0006302">
    <property type="term" value="P:double-strand break repair"/>
    <property type="evidence" value="ECO:0007669"/>
    <property type="project" value="TreeGrafter"/>
</dbReference>
<feature type="domain" description="WGR" evidence="8">
    <location>
        <begin position="124"/>
        <end position="221"/>
    </location>
</feature>
<dbReference type="GO" id="GO:0005730">
    <property type="term" value="C:nucleolus"/>
    <property type="evidence" value="ECO:0007669"/>
    <property type="project" value="TreeGrafter"/>
</dbReference>
<evidence type="ECO:0000256" key="2">
    <source>
        <dbReference type="ARBA" id="ARBA00022679"/>
    </source>
</evidence>
<evidence type="ECO:0000259" key="7">
    <source>
        <dbReference type="PROSITE" id="PS51059"/>
    </source>
</evidence>
<dbReference type="InterPro" id="IPR036930">
    <property type="entry name" value="WGR_dom_sf"/>
</dbReference>
<dbReference type="AlphaFoldDB" id="A0AAI9X9F5"/>
<protein>
    <recommendedName>
        <fullName evidence="5">Poly [ADP-ribose] polymerase</fullName>
        <shortName evidence="5">PARP</shortName>
        <ecNumber evidence="5">2.4.2.-</ecNumber>
    </recommendedName>
</protein>
<dbReference type="InterPro" id="IPR050800">
    <property type="entry name" value="ARTD/PARP"/>
</dbReference>
<dbReference type="GO" id="GO:0003950">
    <property type="term" value="F:NAD+ poly-ADP-ribosyltransferase activity"/>
    <property type="evidence" value="ECO:0007669"/>
    <property type="project" value="UniProtKB-UniRule"/>
</dbReference>
<feature type="domain" description="PARP catalytic" evidence="7">
    <location>
        <begin position="361"/>
        <end position="576"/>
    </location>
</feature>
<evidence type="ECO:0000313" key="9">
    <source>
        <dbReference type="EMBL" id="KAJ9488652.1"/>
    </source>
</evidence>
<keyword evidence="1 5" id="KW-0328">Glycosyltransferase</keyword>
<dbReference type="Pfam" id="PF00644">
    <property type="entry name" value="PARP"/>
    <property type="match status" value="1"/>
</dbReference>
<name>A0AAI9X9F5_PENTH</name>
<feature type="compositionally biased region" description="Basic and acidic residues" evidence="6">
    <location>
        <begin position="71"/>
        <end position="89"/>
    </location>
</feature>
<dbReference type="Proteomes" id="UP001227192">
    <property type="component" value="Unassembled WGS sequence"/>
</dbReference>
<evidence type="ECO:0000256" key="4">
    <source>
        <dbReference type="ARBA" id="ARBA00033987"/>
    </source>
</evidence>
<dbReference type="EC" id="2.4.2.-" evidence="5"/>
<dbReference type="GO" id="GO:1990404">
    <property type="term" value="F:NAD+-protein mono-ADP-ribosyltransferase activity"/>
    <property type="evidence" value="ECO:0007669"/>
    <property type="project" value="TreeGrafter"/>
</dbReference>
<dbReference type="InterPro" id="IPR012317">
    <property type="entry name" value="Poly(ADP-ribose)pol_cat_dom"/>
</dbReference>
<evidence type="ECO:0000313" key="10">
    <source>
        <dbReference type="Proteomes" id="UP001227192"/>
    </source>
</evidence>
<dbReference type="SUPFAM" id="SSF142921">
    <property type="entry name" value="WGR domain-like"/>
    <property type="match status" value="1"/>
</dbReference>
<feature type="region of interest" description="Disordered" evidence="6">
    <location>
        <begin position="71"/>
        <end position="101"/>
    </location>
</feature>
<dbReference type="PANTHER" id="PTHR10459:SF60">
    <property type="entry name" value="POLY [ADP-RIBOSE] POLYMERASE 2"/>
    <property type="match status" value="1"/>
</dbReference>
<dbReference type="GO" id="GO:0070212">
    <property type="term" value="P:protein poly-ADP-ribosylation"/>
    <property type="evidence" value="ECO:0007669"/>
    <property type="project" value="TreeGrafter"/>
</dbReference>